<comment type="caution">
    <text evidence="3">The sequence shown here is derived from an EMBL/GenBank/DDBJ whole genome shotgun (WGS) entry which is preliminary data.</text>
</comment>
<accession>A0ABR0J4J2</accession>
<proteinExistence type="predicted"/>
<protein>
    <recommendedName>
        <fullName evidence="2">NACHT domain-containing protein</fullName>
    </recommendedName>
</protein>
<dbReference type="InterPro" id="IPR007111">
    <property type="entry name" value="NACHT_NTPase"/>
</dbReference>
<dbReference type="InterPro" id="IPR010730">
    <property type="entry name" value="HET"/>
</dbReference>
<name>A0ABR0J4J2_9EURO</name>
<dbReference type="PROSITE" id="PS50837">
    <property type="entry name" value="NACHT"/>
    <property type="match status" value="1"/>
</dbReference>
<sequence>MRLLELGSRGEVKSSKNFVGEEIPRYAILSHTWGPDDEEVTFNDLQNGSDKSKAGYAKIRFCGEQARSDDLQYFWVDTCCIDKANHTELSEAITSMFAWYRDATKCYVYLSDVSARTGDSSSENRQPWEPAFRTSKRFTRGWTLQEIIALNQVEFFSREGEFLGDKGLLGQQIFQITKVPIAALRGAAMSDFTVEERLQWAANRKTKRREDKAYCLLGIFDVFLPLIYGEGDNAYIRLKREIAKSSKLHPRIESSEYKARDNILRSLWYPRMRERVDQIQEAHGVTYKWMLEDDVKDTSTSTTSIRPQGSTEPASSHFTNDWENAVELAKYLRRVQNMPHEDIWMYMELHHSFEADSDDMDWLITIVRKEEKRGWRVRKPEQYVARNHGFRRQGYANKMRRTWDIFSTWLKSKDPPKSIYWISGKVGSGKSTLMRYLDSNIDQNEHMEPWAAGLCVLKARYFFWNPAESSLQKSFVGLLRSLLCQLLEQSVEFTDSCEPREKWKHAQIDDKPLEWTRVELQETMKKFLDSTYRSSRILLIIDGLDEAEGSSEDTEMLMLFLEETSKHDHVKVCVSSRPCIMFQDAFQGCPKLELEKLTYTDIQSYVLETLTSHRRFRYVQRLDPLGSEHLANRIVEKAEGVFLWAKLVVKELLQNLRDALPTDGRFSAVPYRKEASMLFQIALHHEQHFTAANPLRLLDLSFLDAAGTDFALEWQPERGGLDFTYREGILFRLDSTLRKLNSRCLGILECFYYPGEAARQVSVGEDLFEPPLTSSVMHAESLDETVFLPIIHEVASMRQHKLFPFDFGVDFLHRSLRDYMMSDGLQRLRQGSSDDFDPRNYLRNARLIQAQQIQAAGLCTPLATGFCSYVLSTLGLPKYRSSTASAQLAQRICNTVESIPESDDYCPSFCFLTVAIDFGLESYIQGGYTQGRIYRGSILGKRGRPILDYILRPRFGAVYYHTLQTGYHSPSIELIQCALNDGSDPNEQWNGPSVWALFLCFIATVVKDVNSPEKERQDYFVALVALIQHGASRMIPKSWLSVGAYLEMVEPPWPLIEDTAGKRFESRWGAVGNALAGDGNDNPLYDVRDLVECFVHPHIFDLQQVKQLQLLVDEQQRDEAGCTTSEPRQHQLNLKEGSDARLGLGTKC</sequence>
<evidence type="ECO:0000313" key="4">
    <source>
        <dbReference type="Proteomes" id="UP001345691"/>
    </source>
</evidence>
<dbReference type="InterPro" id="IPR027417">
    <property type="entry name" value="P-loop_NTPase"/>
</dbReference>
<gene>
    <name evidence="3" type="ORF">LTR69_007883</name>
</gene>
<dbReference type="InterPro" id="IPR056884">
    <property type="entry name" value="NPHP3-like_N"/>
</dbReference>
<evidence type="ECO:0000313" key="3">
    <source>
        <dbReference type="EMBL" id="KAK5056342.1"/>
    </source>
</evidence>
<dbReference type="Pfam" id="PF25053">
    <property type="entry name" value="DUF7791"/>
    <property type="match status" value="1"/>
</dbReference>
<dbReference type="EMBL" id="JAVRRF010000018">
    <property type="protein sequence ID" value="KAK5056342.1"/>
    <property type="molecule type" value="Genomic_DNA"/>
</dbReference>
<dbReference type="PANTHER" id="PTHR10622:SF11">
    <property type="entry name" value="HET-DOMAIN-CONTAINING PROTEIN"/>
    <property type="match status" value="1"/>
</dbReference>
<keyword evidence="4" id="KW-1185">Reference proteome</keyword>
<dbReference type="Pfam" id="PF06985">
    <property type="entry name" value="HET"/>
    <property type="match status" value="1"/>
</dbReference>
<dbReference type="Proteomes" id="UP001345691">
    <property type="component" value="Unassembled WGS sequence"/>
</dbReference>
<reference evidence="3 4" key="1">
    <citation type="submission" date="2023-08" db="EMBL/GenBank/DDBJ databases">
        <title>Black Yeasts Isolated from many extreme environments.</title>
        <authorList>
            <person name="Coleine C."/>
            <person name="Stajich J.E."/>
            <person name="Selbmann L."/>
        </authorList>
    </citation>
    <scope>NUCLEOTIDE SEQUENCE [LARGE SCALE GENOMIC DNA]</scope>
    <source>
        <strain evidence="3 4">CCFEE 6328</strain>
    </source>
</reference>
<keyword evidence="1" id="KW-0677">Repeat</keyword>
<evidence type="ECO:0000259" key="2">
    <source>
        <dbReference type="PROSITE" id="PS50837"/>
    </source>
</evidence>
<evidence type="ECO:0000256" key="1">
    <source>
        <dbReference type="ARBA" id="ARBA00022737"/>
    </source>
</evidence>
<feature type="domain" description="NACHT" evidence="2">
    <location>
        <begin position="418"/>
        <end position="578"/>
    </location>
</feature>
<dbReference type="Pfam" id="PF24883">
    <property type="entry name" value="NPHP3_N"/>
    <property type="match status" value="1"/>
</dbReference>
<dbReference type="Gene3D" id="3.40.50.300">
    <property type="entry name" value="P-loop containing nucleotide triphosphate hydrolases"/>
    <property type="match status" value="1"/>
</dbReference>
<dbReference type="PANTHER" id="PTHR10622">
    <property type="entry name" value="HET DOMAIN-CONTAINING PROTEIN"/>
    <property type="match status" value="1"/>
</dbReference>
<dbReference type="SUPFAM" id="SSF52540">
    <property type="entry name" value="P-loop containing nucleoside triphosphate hydrolases"/>
    <property type="match status" value="1"/>
</dbReference>
<organism evidence="3 4">
    <name type="scientific">Exophiala sideris</name>
    <dbReference type="NCBI Taxonomy" id="1016849"/>
    <lineage>
        <taxon>Eukaryota</taxon>
        <taxon>Fungi</taxon>
        <taxon>Dikarya</taxon>
        <taxon>Ascomycota</taxon>
        <taxon>Pezizomycotina</taxon>
        <taxon>Eurotiomycetes</taxon>
        <taxon>Chaetothyriomycetidae</taxon>
        <taxon>Chaetothyriales</taxon>
        <taxon>Herpotrichiellaceae</taxon>
        <taxon>Exophiala</taxon>
    </lineage>
</organism>
<dbReference type="InterPro" id="IPR056693">
    <property type="entry name" value="DUF7791"/>
</dbReference>